<protein>
    <recommendedName>
        <fullName evidence="3">Methyl-accepting transducer domain-containing protein</fullName>
    </recommendedName>
</protein>
<proteinExistence type="predicted"/>
<comment type="caution">
    <text evidence="1">The sequence shown here is derived from an EMBL/GenBank/DDBJ whole genome shotgun (WGS) entry which is preliminary data.</text>
</comment>
<dbReference type="EMBL" id="PDSK01000041">
    <property type="protein sequence ID" value="PIE35495.1"/>
    <property type="molecule type" value="Genomic_DNA"/>
</dbReference>
<dbReference type="AlphaFoldDB" id="A0A2G6KIM0"/>
<dbReference type="Proteomes" id="UP000230821">
    <property type="component" value="Unassembled WGS sequence"/>
</dbReference>
<evidence type="ECO:0000313" key="2">
    <source>
        <dbReference type="Proteomes" id="UP000230821"/>
    </source>
</evidence>
<evidence type="ECO:0008006" key="3">
    <source>
        <dbReference type="Google" id="ProtNLM"/>
    </source>
</evidence>
<dbReference type="SUPFAM" id="SSF58104">
    <property type="entry name" value="Methyl-accepting chemotaxis protein (MCP) signaling domain"/>
    <property type="match status" value="1"/>
</dbReference>
<gene>
    <name evidence="1" type="ORF">CSA56_03890</name>
</gene>
<sequence length="136" mass="14743">MILHVLSSDDSISGLKILLDMMKLSLTDMQQSVKKLVDSSEISTQRIQEGGNYTNKTTVWLKEIINGATKTTEAAQDISASIQQQQHASEEISAALKEISSSIAQFAEAGTSSRDTASQLNALAENLKETIKVLKC</sequence>
<evidence type="ECO:0000313" key="1">
    <source>
        <dbReference type="EMBL" id="PIE35495.1"/>
    </source>
</evidence>
<reference evidence="1 2" key="1">
    <citation type="submission" date="2017-10" db="EMBL/GenBank/DDBJ databases">
        <title>Novel microbial diversity and functional potential in the marine mammal oral microbiome.</title>
        <authorList>
            <person name="Dudek N.K."/>
            <person name="Sun C.L."/>
            <person name="Burstein D."/>
            <person name="Kantor R.S."/>
            <person name="Aliaga Goltsman D.S."/>
            <person name="Bik E.M."/>
            <person name="Thomas B.C."/>
            <person name="Banfield J.F."/>
            <person name="Relman D.A."/>
        </authorList>
    </citation>
    <scope>NUCLEOTIDE SEQUENCE [LARGE SCALE GENOMIC DNA]</scope>
    <source>
        <strain evidence="1">DOLJORAL78_47_16</strain>
    </source>
</reference>
<organism evidence="1 2">
    <name type="scientific">candidate division KSB3 bacterium</name>
    <dbReference type="NCBI Taxonomy" id="2044937"/>
    <lineage>
        <taxon>Bacteria</taxon>
        <taxon>candidate division KSB3</taxon>
    </lineage>
</organism>
<dbReference type="Gene3D" id="1.10.287.950">
    <property type="entry name" value="Methyl-accepting chemotaxis protein"/>
    <property type="match status" value="1"/>
</dbReference>
<name>A0A2G6KIM0_9BACT</name>
<accession>A0A2G6KIM0</accession>